<dbReference type="Pfam" id="PF00857">
    <property type="entry name" value="Isochorismatase"/>
    <property type="match status" value="1"/>
</dbReference>
<dbReference type="InterPro" id="IPR050272">
    <property type="entry name" value="Isochorismatase-like_hydrls"/>
</dbReference>
<comment type="caution">
    <text evidence="4">The sequence shown here is derived from an EMBL/GenBank/DDBJ whole genome shotgun (WGS) entry which is preliminary data.</text>
</comment>
<dbReference type="EMBL" id="QLUW01000002">
    <property type="protein sequence ID" value="RAP75858.1"/>
    <property type="molecule type" value="Genomic_DNA"/>
</dbReference>
<dbReference type="Gene3D" id="3.40.50.850">
    <property type="entry name" value="Isochorismatase-like"/>
    <property type="match status" value="1"/>
</dbReference>
<dbReference type="SUPFAM" id="SSF52499">
    <property type="entry name" value="Isochorismatase-like hydrolases"/>
    <property type="match status" value="1"/>
</dbReference>
<dbReference type="AlphaFoldDB" id="A0A328TZA4"/>
<dbReference type="RefSeq" id="WP_112882083.1">
    <property type="nucleotide sequence ID" value="NZ_QLUW01000002.1"/>
</dbReference>
<gene>
    <name evidence="4" type="ORF">DL346_10505</name>
</gene>
<dbReference type="GO" id="GO:0016787">
    <property type="term" value="F:hydrolase activity"/>
    <property type="evidence" value="ECO:0007669"/>
    <property type="project" value="UniProtKB-KW"/>
</dbReference>
<proteinExistence type="inferred from homology"/>
<dbReference type="OrthoDB" id="257098at2"/>
<evidence type="ECO:0000259" key="3">
    <source>
        <dbReference type="Pfam" id="PF00857"/>
    </source>
</evidence>
<accession>A0A328TZA4</accession>
<evidence type="ECO:0000256" key="1">
    <source>
        <dbReference type="ARBA" id="ARBA00006336"/>
    </source>
</evidence>
<organism evidence="4 5">
    <name type="scientific">Paenibacillus montanisoli</name>
    <dbReference type="NCBI Taxonomy" id="2081970"/>
    <lineage>
        <taxon>Bacteria</taxon>
        <taxon>Bacillati</taxon>
        <taxon>Bacillota</taxon>
        <taxon>Bacilli</taxon>
        <taxon>Bacillales</taxon>
        <taxon>Paenibacillaceae</taxon>
        <taxon>Paenibacillus</taxon>
    </lineage>
</organism>
<evidence type="ECO:0000313" key="5">
    <source>
        <dbReference type="Proteomes" id="UP000249260"/>
    </source>
</evidence>
<reference evidence="4 5" key="1">
    <citation type="submission" date="2018-06" db="EMBL/GenBank/DDBJ databases">
        <title>Paenibacillus montanisoli sp. nov., isolated from mountain area soil.</title>
        <authorList>
            <person name="Wu M."/>
        </authorList>
    </citation>
    <scope>NUCLEOTIDE SEQUENCE [LARGE SCALE GENOMIC DNA]</scope>
    <source>
        <strain evidence="4 5">RA17</strain>
    </source>
</reference>
<keyword evidence="5" id="KW-1185">Reference proteome</keyword>
<dbReference type="CDD" id="cd00431">
    <property type="entry name" value="cysteine_hydrolases"/>
    <property type="match status" value="1"/>
</dbReference>
<dbReference type="PANTHER" id="PTHR43540:SF6">
    <property type="entry name" value="ISOCHORISMATASE-LIKE DOMAIN-CONTAINING PROTEIN"/>
    <property type="match status" value="1"/>
</dbReference>
<protein>
    <submittedName>
        <fullName evidence="4">Cysteine hydrolase</fullName>
    </submittedName>
</protein>
<dbReference type="PANTHER" id="PTHR43540">
    <property type="entry name" value="PEROXYUREIDOACRYLATE/UREIDOACRYLATE AMIDOHYDROLASE-RELATED"/>
    <property type="match status" value="1"/>
</dbReference>
<comment type="similarity">
    <text evidence="1">Belongs to the isochorismatase family.</text>
</comment>
<evidence type="ECO:0000256" key="2">
    <source>
        <dbReference type="ARBA" id="ARBA00022801"/>
    </source>
</evidence>
<dbReference type="InterPro" id="IPR036380">
    <property type="entry name" value="Isochorismatase-like_sf"/>
</dbReference>
<dbReference type="Proteomes" id="UP000249260">
    <property type="component" value="Unassembled WGS sequence"/>
</dbReference>
<evidence type="ECO:0000313" key="4">
    <source>
        <dbReference type="EMBL" id="RAP75858.1"/>
    </source>
</evidence>
<feature type="domain" description="Isochorismatase-like" evidence="3">
    <location>
        <begin position="5"/>
        <end position="139"/>
    </location>
</feature>
<keyword evidence="2 4" id="KW-0378">Hydrolase</keyword>
<sequence length="164" mass="18501">MRVGFLIIDMQAVYLEDLDKKVIEHACAYINHVSGLIRDKGHVVIHIQDVEGMLESNRESFGIIPEVRIDESDLKVSKESSNAFWQTELEQILLEQNVELVIIAGFAAEHCVLFTYNGAIERGFKAVLLQNGILSTHADIIASTYRDRNLISHTAINYLAEHSH</sequence>
<dbReference type="InterPro" id="IPR000868">
    <property type="entry name" value="Isochorismatase-like_dom"/>
</dbReference>
<name>A0A328TZA4_9BACL</name>